<feature type="region of interest" description="Disordered" evidence="5">
    <location>
        <begin position="116"/>
        <end position="138"/>
    </location>
</feature>
<reference evidence="6 7" key="1">
    <citation type="submission" date="2022-03" db="EMBL/GenBank/DDBJ databases">
        <title>Chryseobacterium sp. isolated from particulate matters in swine house.</title>
        <authorList>
            <person name="Won M."/>
            <person name="Kim S.-J."/>
            <person name="Kwon S.-W."/>
        </authorList>
    </citation>
    <scope>NUCLEOTIDE SEQUENCE [LARGE SCALE GENOMIC DNA]</scope>
    <source>
        <strain evidence="6 7">SC2-2</strain>
    </source>
</reference>
<keyword evidence="3" id="KW-0238">DNA-binding</keyword>
<dbReference type="InterPro" id="IPR005650">
    <property type="entry name" value="BlaI_family"/>
</dbReference>
<evidence type="ECO:0000313" key="6">
    <source>
        <dbReference type="EMBL" id="UOE39760.1"/>
    </source>
</evidence>
<proteinExistence type="inferred from homology"/>
<name>A0ABY4BT54_9FLAO</name>
<dbReference type="SUPFAM" id="SSF46785">
    <property type="entry name" value="Winged helix' DNA-binding domain"/>
    <property type="match status" value="1"/>
</dbReference>
<dbReference type="Pfam" id="PF03965">
    <property type="entry name" value="Penicillinase_R"/>
    <property type="match status" value="1"/>
</dbReference>
<accession>A0ABY4BT54</accession>
<keyword evidence="2" id="KW-0805">Transcription regulation</keyword>
<evidence type="ECO:0000256" key="3">
    <source>
        <dbReference type="ARBA" id="ARBA00023125"/>
    </source>
</evidence>
<dbReference type="Gene3D" id="1.10.10.10">
    <property type="entry name" value="Winged helix-like DNA-binding domain superfamily/Winged helix DNA-binding domain"/>
    <property type="match status" value="1"/>
</dbReference>
<dbReference type="InterPro" id="IPR036388">
    <property type="entry name" value="WH-like_DNA-bd_sf"/>
</dbReference>
<dbReference type="InterPro" id="IPR036390">
    <property type="entry name" value="WH_DNA-bd_sf"/>
</dbReference>
<protein>
    <submittedName>
        <fullName evidence="6">BlaI/MecI/CopY family transcriptional regulator</fullName>
    </submittedName>
</protein>
<evidence type="ECO:0000256" key="1">
    <source>
        <dbReference type="ARBA" id="ARBA00011046"/>
    </source>
</evidence>
<dbReference type="Proteomes" id="UP000831460">
    <property type="component" value="Chromosome"/>
</dbReference>
<keyword evidence="4" id="KW-0804">Transcription</keyword>
<dbReference type="PIRSF" id="PIRSF019455">
    <property type="entry name" value="CopR_AtkY"/>
    <property type="match status" value="1"/>
</dbReference>
<dbReference type="Gene3D" id="1.10.4040.10">
    <property type="entry name" value="Penicillinase repressor domain"/>
    <property type="match status" value="1"/>
</dbReference>
<comment type="similarity">
    <text evidence="1">Belongs to the BlaI transcriptional regulatory family.</text>
</comment>
<evidence type="ECO:0000256" key="4">
    <source>
        <dbReference type="ARBA" id="ARBA00023163"/>
    </source>
</evidence>
<dbReference type="RefSeq" id="WP_243547536.1">
    <property type="nucleotide sequence ID" value="NZ_CP094532.1"/>
</dbReference>
<sequence>MKIQQLTKAEEQVMQYLWDLEKAFLKDILEKFPEPKPHTNTVSTILKVLKEKDFVDYKVFGRQHEYFALISKDKYSGKSIKSLVKNYFEGSYKNAVSFLVEKNEMSVEDLEMLLNELKEPSGKSQEPSKKSQDSSSKQ</sequence>
<evidence type="ECO:0000256" key="5">
    <source>
        <dbReference type="SAM" id="MobiDB-lite"/>
    </source>
</evidence>
<dbReference type="EMBL" id="CP094532">
    <property type="protein sequence ID" value="UOE39760.1"/>
    <property type="molecule type" value="Genomic_DNA"/>
</dbReference>
<keyword evidence="7" id="KW-1185">Reference proteome</keyword>
<feature type="compositionally biased region" description="Basic and acidic residues" evidence="5">
    <location>
        <begin position="116"/>
        <end position="132"/>
    </location>
</feature>
<gene>
    <name evidence="6" type="ORF">MTP09_07445</name>
</gene>
<evidence type="ECO:0000256" key="2">
    <source>
        <dbReference type="ARBA" id="ARBA00023015"/>
    </source>
</evidence>
<evidence type="ECO:0000313" key="7">
    <source>
        <dbReference type="Proteomes" id="UP000831460"/>
    </source>
</evidence>
<organism evidence="6 7">
    <name type="scientific">Chryseobacterium suipulveris</name>
    <dbReference type="NCBI Taxonomy" id="2929800"/>
    <lineage>
        <taxon>Bacteria</taxon>
        <taxon>Pseudomonadati</taxon>
        <taxon>Bacteroidota</taxon>
        <taxon>Flavobacteriia</taxon>
        <taxon>Flavobacteriales</taxon>
        <taxon>Weeksellaceae</taxon>
        <taxon>Chryseobacterium group</taxon>
        <taxon>Chryseobacterium</taxon>
    </lineage>
</organism>